<organism evidence="3 4">
    <name type="scientific">Halopseudomonas salina</name>
    <dbReference type="NCBI Taxonomy" id="1323744"/>
    <lineage>
        <taxon>Bacteria</taxon>
        <taxon>Pseudomonadati</taxon>
        <taxon>Pseudomonadota</taxon>
        <taxon>Gammaproteobacteria</taxon>
        <taxon>Pseudomonadales</taxon>
        <taxon>Pseudomonadaceae</taxon>
        <taxon>Halopseudomonas</taxon>
    </lineage>
</organism>
<evidence type="ECO:0000313" key="4">
    <source>
        <dbReference type="Proteomes" id="UP000638188"/>
    </source>
</evidence>
<feature type="compositionally biased region" description="Basic and acidic residues" evidence="1">
    <location>
        <begin position="653"/>
        <end position="669"/>
    </location>
</feature>
<evidence type="ECO:0000313" key="3">
    <source>
        <dbReference type="EMBL" id="GGD03719.1"/>
    </source>
</evidence>
<feature type="domain" description="AsmA" evidence="2">
    <location>
        <begin position="526"/>
        <end position="849"/>
    </location>
</feature>
<dbReference type="PANTHER" id="PTHR30441">
    <property type="entry name" value="DUF748 DOMAIN-CONTAINING PROTEIN"/>
    <property type="match status" value="1"/>
</dbReference>
<feature type="region of interest" description="Disordered" evidence="1">
    <location>
        <begin position="636"/>
        <end position="672"/>
    </location>
</feature>
<dbReference type="RefSeq" id="WP_150276827.1">
    <property type="nucleotide sequence ID" value="NZ_BMFF01000004.1"/>
</dbReference>
<dbReference type="Proteomes" id="UP000638188">
    <property type="component" value="Unassembled WGS sequence"/>
</dbReference>
<dbReference type="EMBL" id="BMFF01000004">
    <property type="protein sequence ID" value="GGD03719.1"/>
    <property type="molecule type" value="Genomic_DNA"/>
</dbReference>
<dbReference type="Pfam" id="PF05170">
    <property type="entry name" value="AsmA"/>
    <property type="match status" value="2"/>
</dbReference>
<proteinExistence type="predicted"/>
<evidence type="ECO:0000259" key="2">
    <source>
        <dbReference type="Pfam" id="PF05170"/>
    </source>
</evidence>
<sequence length="958" mass="105222">MGKTAKVMLIVLVLLLLAAGTLVYFVPESQWARNWIEDQASQRLEGREVNIADISVEWGWPPVFTIEGIRIANTEWAEHEYMVNIDTLEFAPAMGDLLGGKIGMQRLILEQPRVHLARRADGTTNWGELTSEDDNEPPMVPDTLAIEDGRLTYQDAQLDASIEASVATRTAADSDRRLMVSGEGQWQGKPLHFDAWGAAPLEALDEEDAYPLRLEGNLGELQVRFDGQARDPLQPQVMQGSFELSAPEETELATMFGYPDLAFPSFQLQGRLERDGPRWMLEELQLESAETDIDGEMTLVLEDPLRLDAQLHATSLDLNRWNVLERLTAEQQQPESENKQPLAERLADQFEMLRGREIELALKVDELLYGNHSLRNLTLTASLDERELNVSELQAQQGDGQFQASGSLLLEKDDVTGEINAQVEQFHLGDALEPIRSTDLGTLDGDLHIRFREGVMTLHETEVAYDAPAQQFSIQLQADSRQLPDDPVPGLQAKGTGFRNGEPFRFDLELGPLLDLTEAQKPYPVKGTLASRDTTLYVDGTLVRPLELASVDTQFRLEGPNPDRINEITQLSLPSLPPYHIEGRLRWDDPILRLTDFSGGFGESQLSGDLRLRTGEPPKIWATLYSESLDYDDLRPLWGSPPGTGEGEVASAEQRREARRQEESGRFFSDEPWSPEALRRMDAEVDLTAAHVYAKGLPLQELEMEMDLQDGQLNLRPLRFGLGGGTVDTDIRIDAGGAEVTGQLDASATGVNLKPLLRDDFPDVARDSAGIIGGKADMSFTGLSMADFMAGADGQLELAMSGGHLDMLALELLGLDAGEALVAALAEADQVPIRCAYVRLQADGGMVDLSQLFMDTDDSNFTGKGSIDLSTEQIDMELEGHPKDVSVFTANSPVMLRGTLDSPSVEVTSTELFARGVASVIGLAVAPPLAILPWVDAGMGEGVGPGCRQVLSEYESAR</sequence>
<keyword evidence="4" id="KW-1185">Reference proteome</keyword>
<feature type="domain" description="AsmA" evidence="2">
    <location>
        <begin position="1"/>
        <end position="141"/>
    </location>
</feature>
<comment type="caution">
    <text evidence="3">The sequence shown here is derived from an EMBL/GenBank/DDBJ whole genome shotgun (WGS) entry which is preliminary data.</text>
</comment>
<reference evidence="4" key="1">
    <citation type="journal article" date="2019" name="Int. J. Syst. Evol. Microbiol.">
        <title>The Global Catalogue of Microorganisms (GCM) 10K type strain sequencing project: providing services to taxonomists for standard genome sequencing and annotation.</title>
        <authorList>
            <consortium name="The Broad Institute Genomics Platform"/>
            <consortium name="The Broad Institute Genome Sequencing Center for Infectious Disease"/>
            <person name="Wu L."/>
            <person name="Ma J."/>
        </authorList>
    </citation>
    <scope>NUCLEOTIDE SEQUENCE [LARGE SCALE GENOMIC DNA]</scope>
    <source>
        <strain evidence="4">CGMCC 1.12482</strain>
    </source>
</reference>
<dbReference type="PANTHER" id="PTHR30441:SF9">
    <property type="entry name" value="ASMA FAMILY PROTEIN YHJG"/>
    <property type="match status" value="1"/>
</dbReference>
<accession>A0ABQ1PU15</accession>
<dbReference type="InterPro" id="IPR007844">
    <property type="entry name" value="AsmA"/>
</dbReference>
<name>A0ABQ1PU15_9GAMM</name>
<dbReference type="InterPro" id="IPR052894">
    <property type="entry name" value="AsmA-related"/>
</dbReference>
<protein>
    <recommendedName>
        <fullName evidence="2">AsmA domain-containing protein</fullName>
    </recommendedName>
</protein>
<gene>
    <name evidence="3" type="ORF">GCM10007418_23490</name>
</gene>
<evidence type="ECO:0000256" key="1">
    <source>
        <dbReference type="SAM" id="MobiDB-lite"/>
    </source>
</evidence>